<comment type="catalytic activity">
    <reaction evidence="14 15">
        <text>FMN + ATP + H(+) = FAD + diphosphate</text>
        <dbReference type="Rhea" id="RHEA:17237"/>
        <dbReference type="ChEBI" id="CHEBI:15378"/>
        <dbReference type="ChEBI" id="CHEBI:30616"/>
        <dbReference type="ChEBI" id="CHEBI:33019"/>
        <dbReference type="ChEBI" id="CHEBI:57692"/>
        <dbReference type="ChEBI" id="CHEBI:58210"/>
        <dbReference type="EC" id="2.7.7.2"/>
    </reaction>
</comment>
<dbReference type="EC" id="2.7.1.26" evidence="15"/>
<dbReference type="Pfam" id="PF01687">
    <property type="entry name" value="Flavokinase"/>
    <property type="match status" value="1"/>
</dbReference>
<evidence type="ECO:0000256" key="1">
    <source>
        <dbReference type="ARBA" id="ARBA00002121"/>
    </source>
</evidence>
<keyword evidence="5 15" id="KW-0288">FMN</keyword>
<evidence type="ECO:0000256" key="8">
    <source>
        <dbReference type="ARBA" id="ARBA00022741"/>
    </source>
</evidence>
<dbReference type="Gene3D" id="3.40.50.620">
    <property type="entry name" value="HUPs"/>
    <property type="match status" value="1"/>
</dbReference>
<evidence type="ECO:0000313" key="18">
    <source>
        <dbReference type="Proteomes" id="UP000004090"/>
    </source>
</evidence>
<dbReference type="HOGENOM" id="CLU_048437_0_2_9"/>
<dbReference type="UniPathway" id="UPA00276">
    <property type="reaction ID" value="UER00406"/>
</dbReference>
<dbReference type="STRING" id="428127.EUBDOL_01135"/>
<evidence type="ECO:0000256" key="7">
    <source>
        <dbReference type="ARBA" id="ARBA00022695"/>
    </source>
</evidence>
<comment type="catalytic activity">
    <reaction evidence="13 15">
        <text>riboflavin + ATP = FMN + ADP + H(+)</text>
        <dbReference type="Rhea" id="RHEA:14357"/>
        <dbReference type="ChEBI" id="CHEBI:15378"/>
        <dbReference type="ChEBI" id="CHEBI:30616"/>
        <dbReference type="ChEBI" id="CHEBI:57986"/>
        <dbReference type="ChEBI" id="CHEBI:58210"/>
        <dbReference type="ChEBI" id="CHEBI:456216"/>
        <dbReference type="EC" id="2.7.1.26"/>
    </reaction>
</comment>
<keyword evidence="4 15" id="KW-0285">Flavoprotein</keyword>
<evidence type="ECO:0000313" key="17">
    <source>
        <dbReference type="EMBL" id="EDP11215.1"/>
    </source>
</evidence>
<dbReference type="Gene3D" id="2.40.30.30">
    <property type="entry name" value="Riboflavin kinase-like"/>
    <property type="match status" value="1"/>
</dbReference>
<keyword evidence="8 15" id="KW-0547">Nucleotide-binding</keyword>
<dbReference type="InterPro" id="IPR015864">
    <property type="entry name" value="FAD_synthase"/>
</dbReference>
<evidence type="ECO:0000256" key="5">
    <source>
        <dbReference type="ARBA" id="ARBA00022643"/>
    </source>
</evidence>
<dbReference type="UniPathway" id="UPA00277">
    <property type="reaction ID" value="UER00407"/>
</dbReference>
<evidence type="ECO:0000256" key="13">
    <source>
        <dbReference type="ARBA" id="ARBA00047880"/>
    </source>
</evidence>
<dbReference type="AlphaFoldDB" id="A8RBM8"/>
<dbReference type="PANTHER" id="PTHR22749">
    <property type="entry name" value="RIBOFLAVIN KINASE/FMN ADENYLYLTRANSFERASE"/>
    <property type="match status" value="1"/>
</dbReference>
<organism evidence="17 18">
    <name type="scientific">Amedibacillus dolichus DSM 3991</name>
    <dbReference type="NCBI Taxonomy" id="428127"/>
    <lineage>
        <taxon>Bacteria</taxon>
        <taxon>Bacillati</taxon>
        <taxon>Bacillota</taxon>
        <taxon>Erysipelotrichia</taxon>
        <taxon>Erysipelotrichales</taxon>
        <taxon>Erysipelotrichaceae</taxon>
        <taxon>Amedibacillus</taxon>
    </lineage>
</organism>
<dbReference type="EC" id="2.7.7.2" evidence="15"/>
<feature type="domain" description="Riboflavin kinase" evidence="16">
    <location>
        <begin position="185"/>
        <end position="310"/>
    </location>
</feature>
<dbReference type="InterPro" id="IPR014729">
    <property type="entry name" value="Rossmann-like_a/b/a_fold"/>
</dbReference>
<reference evidence="17 18" key="1">
    <citation type="submission" date="2007-09" db="EMBL/GenBank/DDBJ databases">
        <title>Draft genome sequence of Eubacterium dolichum (DSM 3991).</title>
        <authorList>
            <person name="Sudarsanam P."/>
            <person name="Ley R."/>
            <person name="Guruge J."/>
            <person name="Turnbaugh P.J."/>
            <person name="Mahowald M."/>
            <person name="Liep D."/>
            <person name="Gordon J."/>
        </authorList>
    </citation>
    <scope>NUCLEOTIDE SEQUENCE [LARGE SCALE GENOMIC DNA]</scope>
    <source>
        <strain evidence="17 18">DSM 3991</strain>
    </source>
</reference>
<evidence type="ECO:0000256" key="15">
    <source>
        <dbReference type="PIRNR" id="PIRNR004491"/>
    </source>
</evidence>
<dbReference type="InterPro" id="IPR023468">
    <property type="entry name" value="Riboflavin_kinase"/>
</dbReference>
<gene>
    <name evidence="17" type="primary">ribF</name>
    <name evidence="17" type="ORF">EUBDOL_01135</name>
</gene>
<comment type="caution">
    <text evidence="17">The sequence shown here is derived from an EMBL/GenBank/DDBJ whole genome shotgun (WGS) entry which is preliminary data.</text>
</comment>
<dbReference type="CDD" id="cd02064">
    <property type="entry name" value="FAD_synthetase_N"/>
    <property type="match status" value="1"/>
</dbReference>
<evidence type="ECO:0000256" key="9">
    <source>
        <dbReference type="ARBA" id="ARBA00022777"/>
    </source>
</evidence>
<dbReference type="InterPro" id="IPR023465">
    <property type="entry name" value="Riboflavin_kinase_dom_sf"/>
</dbReference>
<dbReference type="SUPFAM" id="SSF52374">
    <property type="entry name" value="Nucleotidylyl transferase"/>
    <property type="match status" value="1"/>
</dbReference>
<dbReference type="InterPro" id="IPR002606">
    <property type="entry name" value="Riboflavin_kinase_bac"/>
</dbReference>
<dbReference type="NCBIfam" id="NF004162">
    <property type="entry name" value="PRK05627.1-5"/>
    <property type="match status" value="1"/>
</dbReference>
<keyword evidence="11 15" id="KW-0067">ATP-binding</keyword>
<keyword evidence="12" id="KW-0511">Multifunctional enzyme</keyword>
<comment type="pathway">
    <text evidence="2 15">Cofactor biosynthesis; FAD biosynthesis; FAD from FMN: step 1/1.</text>
</comment>
<keyword evidence="10 15" id="KW-0274">FAD</keyword>
<evidence type="ECO:0000256" key="3">
    <source>
        <dbReference type="ARBA" id="ARBA00005201"/>
    </source>
</evidence>
<name>A8RBM8_9FIRM</name>
<evidence type="ECO:0000256" key="6">
    <source>
        <dbReference type="ARBA" id="ARBA00022679"/>
    </source>
</evidence>
<dbReference type="GO" id="GO:0003919">
    <property type="term" value="F:FMN adenylyltransferase activity"/>
    <property type="evidence" value="ECO:0007669"/>
    <property type="project" value="UniProtKB-UniRule"/>
</dbReference>
<keyword evidence="7 15" id="KW-0548">Nucleotidyltransferase</keyword>
<comment type="pathway">
    <text evidence="3 15">Cofactor biosynthesis; FMN biosynthesis; FMN from riboflavin (ATP route): step 1/1.</text>
</comment>
<accession>A8RBM8</accession>
<evidence type="ECO:0000256" key="11">
    <source>
        <dbReference type="ARBA" id="ARBA00022840"/>
    </source>
</evidence>
<dbReference type="InterPro" id="IPR015865">
    <property type="entry name" value="Riboflavin_kinase_bac/euk"/>
</dbReference>
<evidence type="ECO:0000256" key="12">
    <source>
        <dbReference type="ARBA" id="ARBA00023268"/>
    </source>
</evidence>
<evidence type="ECO:0000256" key="14">
    <source>
        <dbReference type="ARBA" id="ARBA00049494"/>
    </source>
</evidence>
<dbReference type="GO" id="GO:0009231">
    <property type="term" value="P:riboflavin biosynthetic process"/>
    <property type="evidence" value="ECO:0007669"/>
    <property type="project" value="InterPro"/>
</dbReference>
<protein>
    <recommendedName>
        <fullName evidence="15">Riboflavin biosynthesis protein</fullName>
    </recommendedName>
    <domain>
        <recommendedName>
            <fullName evidence="15">Riboflavin kinase</fullName>
            <ecNumber evidence="15">2.7.1.26</ecNumber>
        </recommendedName>
        <alternativeName>
            <fullName evidence="15">Flavokinase</fullName>
        </alternativeName>
    </domain>
    <domain>
        <recommendedName>
            <fullName evidence="15">FMN adenylyltransferase</fullName>
            <ecNumber evidence="15">2.7.7.2</ecNumber>
        </recommendedName>
        <alternativeName>
            <fullName evidence="15">FAD pyrophosphorylase</fullName>
        </alternativeName>
        <alternativeName>
            <fullName evidence="15">FAD synthase</fullName>
        </alternativeName>
    </domain>
</protein>
<dbReference type="GO" id="GO:0006747">
    <property type="term" value="P:FAD biosynthetic process"/>
    <property type="evidence" value="ECO:0007669"/>
    <property type="project" value="UniProtKB-UniRule"/>
</dbReference>
<dbReference type="PANTHER" id="PTHR22749:SF6">
    <property type="entry name" value="RIBOFLAVIN KINASE"/>
    <property type="match status" value="1"/>
</dbReference>
<comment type="function">
    <text evidence="1">Catalyzes the phosphorylation of riboflavin to FMN followed by the adenylation of FMN to FAD.</text>
</comment>
<evidence type="ECO:0000256" key="2">
    <source>
        <dbReference type="ARBA" id="ARBA00004726"/>
    </source>
</evidence>
<dbReference type="FunFam" id="2.40.30.30:FF:000003">
    <property type="entry name" value="Riboflavin biosynthesis protein"/>
    <property type="match status" value="1"/>
</dbReference>
<dbReference type="GO" id="GO:0009398">
    <property type="term" value="P:FMN biosynthetic process"/>
    <property type="evidence" value="ECO:0007669"/>
    <property type="project" value="UniProtKB-UniRule"/>
</dbReference>
<evidence type="ECO:0000259" key="16">
    <source>
        <dbReference type="SMART" id="SM00904"/>
    </source>
</evidence>
<dbReference type="Pfam" id="PF06574">
    <property type="entry name" value="FAD_syn"/>
    <property type="match status" value="1"/>
</dbReference>
<comment type="similarity">
    <text evidence="15">Belongs to the ribF family.</text>
</comment>
<sequence length="319" mass="36941">MVGETMEIIHFDLRHPIQPDTPLVACIGYFDGLHVGHRQLITHVLAHAKAQNAKPALITFEPDPWAVIKQMDDLEHLTPMHKRIEIAEELGIETWIILTFEKDMQQLRVEDFHELVLKPLKLKTLVCGYDFHYGYRGEGNSESLKKQPYFTVDVVAQVSSDAKKISSSRIEELLRQGNIEQANVFLQRPYELEGIVVKGNQFGRRYGFPTANLKLSYRYVIPAGGVYIGEVKVQGRWYEAIINIGHNPTYNYQKNISIEAHLLDFDTTIYEQRVIFRFLSYLRKEEKFSDAQALQRQLAQDKQVARKYFQERVGEVLCD</sequence>
<keyword evidence="9 15" id="KW-0418">Kinase</keyword>
<dbReference type="GO" id="GO:0005524">
    <property type="term" value="F:ATP binding"/>
    <property type="evidence" value="ECO:0007669"/>
    <property type="project" value="UniProtKB-UniRule"/>
</dbReference>
<dbReference type="Proteomes" id="UP000004090">
    <property type="component" value="Unassembled WGS sequence"/>
</dbReference>
<dbReference type="GO" id="GO:0008531">
    <property type="term" value="F:riboflavin kinase activity"/>
    <property type="evidence" value="ECO:0007669"/>
    <property type="project" value="UniProtKB-UniRule"/>
</dbReference>
<dbReference type="PIRSF" id="PIRSF004491">
    <property type="entry name" value="FAD_Synth"/>
    <property type="match status" value="1"/>
</dbReference>
<dbReference type="EMBL" id="ABAW02000019">
    <property type="protein sequence ID" value="EDP11215.1"/>
    <property type="molecule type" value="Genomic_DNA"/>
</dbReference>
<dbReference type="eggNOG" id="COG0196">
    <property type="taxonomic scope" value="Bacteria"/>
</dbReference>
<evidence type="ECO:0000256" key="10">
    <source>
        <dbReference type="ARBA" id="ARBA00022827"/>
    </source>
</evidence>
<proteinExistence type="inferred from homology"/>
<dbReference type="SUPFAM" id="SSF82114">
    <property type="entry name" value="Riboflavin kinase-like"/>
    <property type="match status" value="1"/>
</dbReference>
<dbReference type="SMART" id="SM00904">
    <property type="entry name" value="Flavokinase"/>
    <property type="match status" value="1"/>
</dbReference>
<keyword evidence="6 15" id="KW-0808">Transferase</keyword>
<dbReference type="NCBIfam" id="TIGR00083">
    <property type="entry name" value="ribF"/>
    <property type="match status" value="1"/>
</dbReference>
<evidence type="ECO:0000256" key="4">
    <source>
        <dbReference type="ARBA" id="ARBA00022630"/>
    </source>
</evidence>
<reference evidence="17 18" key="2">
    <citation type="submission" date="2007-09" db="EMBL/GenBank/DDBJ databases">
        <authorList>
            <person name="Fulton L."/>
            <person name="Clifton S."/>
            <person name="Fulton B."/>
            <person name="Xu J."/>
            <person name="Minx P."/>
            <person name="Pepin K.H."/>
            <person name="Johnson M."/>
            <person name="Thiruvilangam P."/>
            <person name="Bhonagiri V."/>
            <person name="Nash W.E."/>
            <person name="Mardis E.R."/>
            <person name="Wilson R.K."/>
        </authorList>
    </citation>
    <scope>NUCLEOTIDE SEQUENCE [LARGE SCALE GENOMIC DNA]</scope>
    <source>
        <strain evidence="17 18">DSM 3991</strain>
    </source>
</reference>